<protein>
    <submittedName>
        <fullName evidence="7">Lysoplasmalogenase</fullName>
    </submittedName>
</protein>
<dbReference type="Proteomes" id="UP000279089">
    <property type="component" value="Unassembled WGS sequence"/>
</dbReference>
<comment type="similarity">
    <text evidence="2">Belongs to the TMEM86 family.</text>
</comment>
<feature type="transmembrane region" description="Helical" evidence="6">
    <location>
        <begin position="173"/>
        <end position="193"/>
    </location>
</feature>
<dbReference type="InterPro" id="IPR012506">
    <property type="entry name" value="TMEM86B-like"/>
</dbReference>
<proteinExistence type="inferred from homology"/>
<evidence type="ECO:0000256" key="2">
    <source>
        <dbReference type="ARBA" id="ARBA00007375"/>
    </source>
</evidence>
<evidence type="ECO:0000256" key="4">
    <source>
        <dbReference type="ARBA" id="ARBA00022989"/>
    </source>
</evidence>
<comment type="caution">
    <text evidence="7">The sequence shown here is derived from an EMBL/GenBank/DDBJ whole genome shotgun (WGS) entry which is preliminary data.</text>
</comment>
<evidence type="ECO:0000256" key="1">
    <source>
        <dbReference type="ARBA" id="ARBA00004141"/>
    </source>
</evidence>
<evidence type="ECO:0000313" key="7">
    <source>
        <dbReference type="EMBL" id="RPD40212.1"/>
    </source>
</evidence>
<dbReference type="AlphaFoldDB" id="A0A3N4M960"/>
<evidence type="ECO:0000256" key="6">
    <source>
        <dbReference type="SAM" id="Phobius"/>
    </source>
</evidence>
<reference evidence="8" key="1">
    <citation type="submission" date="2018-11" db="EMBL/GenBank/DDBJ databases">
        <title>Chitinophaga lutea sp.nov., isolate from arsenic contaminated soil.</title>
        <authorList>
            <person name="Zong Y."/>
        </authorList>
    </citation>
    <scope>NUCLEOTIDE SEQUENCE [LARGE SCALE GENOMIC DNA]</scope>
    <source>
        <strain evidence="8">YLT18</strain>
    </source>
</reference>
<feature type="transmembrane region" description="Helical" evidence="6">
    <location>
        <begin position="121"/>
        <end position="142"/>
    </location>
</feature>
<comment type="subcellular location">
    <subcellularLocation>
        <location evidence="1">Membrane</location>
        <topology evidence="1">Multi-pass membrane protein</topology>
    </subcellularLocation>
</comment>
<keyword evidence="3 6" id="KW-0812">Transmembrane</keyword>
<organism evidence="7 8">
    <name type="scientific">Chitinophaga barathri</name>
    <dbReference type="NCBI Taxonomy" id="1647451"/>
    <lineage>
        <taxon>Bacteria</taxon>
        <taxon>Pseudomonadati</taxon>
        <taxon>Bacteroidota</taxon>
        <taxon>Chitinophagia</taxon>
        <taxon>Chitinophagales</taxon>
        <taxon>Chitinophagaceae</taxon>
        <taxon>Chitinophaga</taxon>
    </lineage>
</organism>
<feature type="transmembrane region" description="Helical" evidence="6">
    <location>
        <begin position="148"/>
        <end position="166"/>
    </location>
</feature>
<dbReference type="PANTHER" id="PTHR31885:SF6">
    <property type="entry name" value="GH04784P"/>
    <property type="match status" value="1"/>
</dbReference>
<dbReference type="GO" id="GO:0016020">
    <property type="term" value="C:membrane"/>
    <property type="evidence" value="ECO:0007669"/>
    <property type="project" value="UniProtKB-SubCell"/>
</dbReference>
<feature type="transmembrane region" description="Helical" evidence="6">
    <location>
        <begin position="67"/>
        <end position="84"/>
    </location>
</feature>
<accession>A0A3N4M960</accession>
<evidence type="ECO:0000256" key="5">
    <source>
        <dbReference type="ARBA" id="ARBA00023136"/>
    </source>
</evidence>
<dbReference type="OrthoDB" id="5651790at2"/>
<keyword evidence="5 6" id="KW-0472">Membrane</keyword>
<keyword evidence="8" id="KW-1185">Reference proteome</keyword>
<name>A0A3N4M960_9BACT</name>
<feature type="transmembrane region" description="Helical" evidence="6">
    <location>
        <begin position="17"/>
        <end position="37"/>
    </location>
</feature>
<sequence length="230" mass="25480">MLPAEFHKRMQPKHWGALYFLILLADLCVIAFDIPYARFATKPLIMILLGFYGWSQAGCLPHRSKNFILAAIIFSWSGDVFLLFPHYFIAGLVSFLTAHLLYTGFFLTVQPKPKPGWKEGAVLVVIIIYAVRLVQRLVANLGDMKPAVIVYTAVISLMFLSAVRAFGLNSSKAGRLCIGGALLFVLSDSILAIEKFLTPFPGSGILVMLTYGIAQWMIVDGSLRHLKTAK</sequence>
<evidence type="ECO:0000313" key="8">
    <source>
        <dbReference type="Proteomes" id="UP000279089"/>
    </source>
</evidence>
<dbReference type="GO" id="GO:0016787">
    <property type="term" value="F:hydrolase activity"/>
    <property type="evidence" value="ECO:0007669"/>
    <property type="project" value="TreeGrafter"/>
</dbReference>
<feature type="transmembrane region" description="Helical" evidence="6">
    <location>
        <begin position="199"/>
        <end position="219"/>
    </location>
</feature>
<dbReference type="PANTHER" id="PTHR31885">
    <property type="entry name" value="GH04784P"/>
    <property type="match status" value="1"/>
</dbReference>
<dbReference type="Pfam" id="PF07947">
    <property type="entry name" value="YhhN"/>
    <property type="match status" value="1"/>
</dbReference>
<keyword evidence="4 6" id="KW-1133">Transmembrane helix</keyword>
<gene>
    <name evidence="7" type="ORF">EG028_16310</name>
</gene>
<feature type="transmembrane region" description="Helical" evidence="6">
    <location>
        <begin position="90"/>
        <end position="109"/>
    </location>
</feature>
<dbReference type="EMBL" id="RMBX01000008">
    <property type="protein sequence ID" value="RPD40212.1"/>
    <property type="molecule type" value="Genomic_DNA"/>
</dbReference>
<evidence type="ECO:0000256" key="3">
    <source>
        <dbReference type="ARBA" id="ARBA00022692"/>
    </source>
</evidence>